<protein>
    <submittedName>
        <fullName evidence="1">CotS family spore coat protein</fullName>
    </submittedName>
</protein>
<proteinExistence type="predicted"/>
<evidence type="ECO:0000313" key="1">
    <source>
        <dbReference type="EMBL" id="WHZ58925.1"/>
    </source>
</evidence>
<name>A0ACD4REH7_9BACI</name>
<evidence type="ECO:0000313" key="2">
    <source>
        <dbReference type="Proteomes" id="UP001226091"/>
    </source>
</evidence>
<dbReference type="Proteomes" id="UP001226091">
    <property type="component" value="Chromosome"/>
</dbReference>
<keyword evidence="2" id="KW-1185">Reference proteome</keyword>
<gene>
    <name evidence="1" type="ORF">QLQ22_06195</name>
</gene>
<sequence length="366" mass="42661">MDTELNKYELQMNILNLYPFDVQSITLLTNKSGRTTWKVETGQGVKILKRVVMKPARMLLIAEGHEHLQDNGLPIAGIHRTKAGAICVGADNSAYVLYDLQEGKEVLYYDKKQMLQIMEFIGKFHQTSAGYMPDEMSKKRSRLGKWHKLFRWKLQELEGNKMLAIKSDKENNLPAPAVIEPDAEQTWLQDPFSKMVIESIDEMILRGKQALLELDEGHYEKWSLECLESRMFCQQDFTLARFIETEEGLAMKELHSITSDLPSRDLRVILNKVLKKMSVWDTELVIELLRTYDKINPLTKDQYRVLWTDLKFPHLYCSIVHKYFLGQKTSWSDEKYIWALQNIISVEQSKHEFLTDFDGLFSKIKA</sequence>
<accession>A0ACD4REH7</accession>
<dbReference type="EMBL" id="CP126116">
    <property type="protein sequence ID" value="WHZ58925.1"/>
    <property type="molecule type" value="Genomic_DNA"/>
</dbReference>
<organism evidence="1 2">
    <name type="scientific">Metabacillus hrfriensis</name>
    <dbReference type="NCBI Taxonomy" id="3048891"/>
    <lineage>
        <taxon>Bacteria</taxon>
        <taxon>Bacillati</taxon>
        <taxon>Bacillota</taxon>
        <taxon>Bacilli</taxon>
        <taxon>Bacillales</taxon>
        <taxon>Bacillaceae</taxon>
        <taxon>Metabacillus</taxon>
    </lineage>
</organism>
<reference evidence="2" key="1">
    <citation type="journal article" date="2025" name="Aquaculture">
        <title>Assessment of the bioflocculant production and safety properties of Metabacillus hrfriensis sp. nov. based on phenotypic and whole-genome sequencing analysis.</title>
        <authorList>
            <person name="Zhang R."/>
            <person name="Zhao Z."/>
            <person name="Luo L."/>
            <person name="Wang S."/>
            <person name="Guo K."/>
            <person name="Xu W."/>
        </authorList>
    </citation>
    <scope>NUCLEOTIDE SEQUENCE [LARGE SCALE GENOMIC DNA]</scope>
    <source>
        <strain evidence="2">CT-WN-B3</strain>
    </source>
</reference>